<keyword evidence="7 9" id="KW-0472">Membrane</keyword>
<feature type="domain" description="ABC transporter" evidence="10">
    <location>
        <begin position="827"/>
        <end position="1066"/>
    </location>
</feature>
<keyword evidence="2" id="KW-0813">Transport</keyword>
<feature type="transmembrane region" description="Helical" evidence="9">
    <location>
        <begin position="1154"/>
        <end position="1174"/>
    </location>
</feature>
<feature type="transmembrane region" description="Helical" evidence="9">
    <location>
        <begin position="428"/>
        <end position="450"/>
    </location>
</feature>
<evidence type="ECO:0000256" key="5">
    <source>
        <dbReference type="ARBA" id="ARBA00022840"/>
    </source>
</evidence>
<evidence type="ECO:0000256" key="8">
    <source>
        <dbReference type="SAM" id="MobiDB-lite"/>
    </source>
</evidence>
<dbReference type="Proteomes" id="UP001190700">
    <property type="component" value="Unassembled WGS sequence"/>
</dbReference>
<evidence type="ECO:0000256" key="3">
    <source>
        <dbReference type="ARBA" id="ARBA00022692"/>
    </source>
</evidence>
<feature type="region of interest" description="Disordered" evidence="8">
    <location>
        <begin position="720"/>
        <end position="739"/>
    </location>
</feature>
<feature type="region of interest" description="Disordered" evidence="8">
    <location>
        <begin position="1443"/>
        <end position="1494"/>
    </location>
</feature>
<sequence length="1494" mass="162710">MTVSTGDQQPLRILASIDGRPTRLSQDSQDVRTVSSLLPGILEVVSPQWSLAPSCSARRRDEVPYQPLWGRMQASQLLARDQRTNPMVLSWQGVGCLIRTFTGEKRYILHDVAGLSGHGTDGTPSPGLLAIMGPSGAGKSTLLDLLSGRRIAGEIFGEISVDGHQILPAGMREITGYVLQELILPGTSTVREYLLFNASLRMPSGEGKRAHEHRVQQVVQLLGLQKVASSVIGDSFMRGISGGEKRRVSMAAELIRSPGVLFLDEPTTGLDSPNAGKVVGILADLGSCGVNVVTSIHQPRLDMFQKMDRMLLLSGRGETVYSGPTRDMEKHFGALGYHMLGEVGSTTHIADYMLDVLIRCNVNEASGLTDNYHLSQVAAEDQNKRCRTRDLARMQGKSDLPLKFRPGFGAQLHALSGRSLLKMVRHPFLVYLQYGAILGAALGIGAIFYETGYDTGGIQNRLGSLAFMLLYMALLSLSSLPVWREDRLLFISERATGLYGTPAYFATIVLFDIIPMRMVPPTFFAFFTYWMVGLRRGCGACMMWYIFVLVSSNCTSNMMCMALGAMTPSSSSGGAIANVLGSMVLMFFFLFGGFLLSKKDMGDVTKLVSNLSFFNYAYEALAVNEFGDPDRIYTFSVTKENEDQEALSFPCKGSYVLKEFGFDEEAFRWDVCAILLIFAAFALLTYVLLELCETGLAVYTKQLLLRFIFRQRSPSIRRLPPRLPSTNDLVREGESKNSLGMMPSTPDLNRIFDPVTILRISPSPLGPAGLPDASAGGAASGLSMPHLPPEASAARMWGTGMMEGMGMEEAVEVTRPVLSWAQLTYVVHPAYSSKPHTILHNVCGMAGAVARGDLDALLGPSGAGKSTLLDILAGRQAGGNLKGEVSVDGCSVTQSSLRCLTGYVLQDVVLPGTSTVMEYFRFQAMLRMPASTPPEEQCARSEAMLKLLGLVKVQHSRIGDDFVRGLSGGEKRRVSIGAELIKSPGILLLDEATTGLDSSNAAKVVDILAEVGRTGVTVLITIHQARLDMFRMMSRVTLLSGRGQLVYSGPSGVMDAHFINLGYTTPSTCPHPSEYIMELMSNNSAALTDALVAAYAISAVQASESGLLAVIQVKQAEGGTVSTLNVDRQFAASTWVQVKALLHRQSRNILRHPLLLYLHFVASFFIAWCVGLVYRDADKNTWGIQNRLGSLYFIVVYLAFMSLSSLPLWREERLLFLRERASGVYSTGAYFAAVVLFDIVPLRILPPLFFTFITYPLIGYASDSSMRPVKFSVTLILINVVSSSLNMAIGAAAPSNAVANVIGSIVALFMTLFSGFLINNQSLTVYNKWAADISYGHYAYEALVMNEFSNITGYRLTSYQPSQNTGIDVSGNEILETFGFHAGPNNSSEWWITDTLVLMGFTVVYLVATYLVLKLPQGGLSEVVEMTIAYRRSQRLRASSLRLRGDSDLSTPRSRSLSASLAVRSPVQATRVPSSPPAYQPPSVPLQPSSETIT</sequence>
<feature type="transmembrane region" description="Helical" evidence="9">
    <location>
        <begin position="667"/>
        <end position="688"/>
    </location>
</feature>
<accession>A0AAE0FM70</accession>
<dbReference type="EMBL" id="LGRX02016483">
    <property type="protein sequence ID" value="KAK3262065.1"/>
    <property type="molecule type" value="Genomic_DNA"/>
</dbReference>
<dbReference type="SMART" id="SM00382">
    <property type="entry name" value="AAA"/>
    <property type="match status" value="2"/>
</dbReference>
<dbReference type="PANTHER" id="PTHR48041:SF2">
    <property type="entry name" value="ATP-DEPENDENT PERMEASE-RELATED"/>
    <property type="match status" value="1"/>
</dbReference>
<dbReference type="GO" id="GO:0016020">
    <property type="term" value="C:membrane"/>
    <property type="evidence" value="ECO:0007669"/>
    <property type="project" value="UniProtKB-SubCell"/>
</dbReference>
<evidence type="ECO:0000259" key="10">
    <source>
        <dbReference type="PROSITE" id="PS50893"/>
    </source>
</evidence>
<dbReference type="Pfam" id="PF00005">
    <property type="entry name" value="ABC_tran"/>
    <property type="match status" value="2"/>
</dbReference>
<evidence type="ECO:0000256" key="6">
    <source>
        <dbReference type="ARBA" id="ARBA00022989"/>
    </source>
</evidence>
<dbReference type="GO" id="GO:0016887">
    <property type="term" value="F:ATP hydrolysis activity"/>
    <property type="evidence" value="ECO:0007669"/>
    <property type="project" value="InterPro"/>
</dbReference>
<dbReference type="Gene3D" id="3.40.50.300">
    <property type="entry name" value="P-loop containing nucleotide triphosphate hydrolases"/>
    <property type="match status" value="2"/>
</dbReference>
<dbReference type="InterPro" id="IPR013525">
    <property type="entry name" value="ABC2_TM"/>
</dbReference>
<gene>
    <name evidence="11" type="ORF">CYMTET_29063</name>
</gene>
<feature type="transmembrane region" description="Helical" evidence="9">
    <location>
        <begin position="576"/>
        <end position="596"/>
    </location>
</feature>
<dbReference type="InterPro" id="IPR050352">
    <property type="entry name" value="ABCG_transporters"/>
</dbReference>
<dbReference type="InterPro" id="IPR027417">
    <property type="entry name" value="P-loop_NTPase"/>
</dbReference>
<feature type="compositionally biased region" description="Low complexity" evidence="8">
    <location>
        <begin position="1443"/>
        <end position="1467"/>
    </location>
</feature>
<keyword evidence="6 9" id="KW-1133">Transmembrane helix</keyword>
<feature type="domain" description="ABC transporter" evidence="10">
    <location>
        <begin position="98"/>
        <end position="340"/>
    </location>
</feature>
<feature type="transmembrane region" description="Helical" evidence="9">
    <location>
        <begin position="1230"/>
        <end position="1258"/>
    </location>
</feature>
<dbReference type="GO" id="GO:0005524">
    <property type="term" value="F:ATP binding"/>
    <property type="evidence" value="ECO:0007669"/>
    <property type="project" value="UniProtKB-KW"/>
</dbReference>
<evidence type="ECO:0000256" key="9">
    <source>
        <dbReference type="SAM" id="Phobius"/>
    </source>
</evidence>
<dbReference type="Pfam" id="PF01061">
    <property type="entry name" value="ABC2_membrane"/>
    <property type="match status" value="2"/>
</dbReference>
<dbReference type="SUPFAM" id="SSF52540">
    <property type="entry name" value="P-loop containing nucleoside triphosphate hydrolases"/>
    <property type="match status" value="2"/>
</dbReference>
<feature type="transmembrane region" description="Helical" evidence="9">
    <location>
        <begin position="503"/>
        <end position="532"/>
    </location>
</feature>
<keyword evidence="5" id="KW-0067">ATP-binding</keyword>
<name>A0AAE0FM70_9CHLO</name>
<evidence type="ECO:0000313" key="12">
    <source>
        <dbReference type="Proteomes" id="UP001190700"/>
    </source>
</evidence>
<evidence type="ECO:0000256" key="7">
    <source>
        <dbReference type="ARBA" id="ARBA00023136"/>
    </source>
</evidence>
<dbReference type="PROSITE" id="PS00211">
    <property type="entry name" value="ABC_TRANSPORTER_1"/>
    <property type="match status" value="2"/>
</dbReference>
<dbReference type="InterPro" id="IPR003593">
    <property type="entry name" value="AAA+_ATPase"/>
</dbReference>
<reference evidence="11 12" key="1">
    <citation type="journal article" date="2015" name="Genome Biol. Evol.">
        <title>Comparative Genomics of a Bacterivorous Green Alga Reveals Evolutionary Causalities and Consequences of Phago-Mixotrophic Mode of Nutrition.</title>
        <authorList>
            <person name="Burns J.A."/>
            <person name="Paasch A."/>
            <person name="Narechania A."/>
            <person name="Kim E."/>
        </authorList>
    </citation>
    <scope>NUCLEOTIDE SEQUENCE [LARGE SCALE GENOMIC DNA]</scope>
    <source>
        <strain evidence="11 12">PLY_AMNH</strain>
    </source>
</reference>
<dbReference type="PANTHER" id="PTHR48041">
    <property type="entry name" value="ABC TRANSPORTER G FAMILY MEMBER 28"/>
    <property type="match status" value="1"/>
</dbReference>
<organism evidence="11 12">
    <name type="scientific">Cymbomonas tetramitiformis</name>
    <dbReference type="NCBI Taxonomy" id="36881"/>
    <lineage>
        <taxon>Eukaryota</taxon>
        <taxon>Viridiplantae</taxon>
        <taxon>Chlorophyta</taxon>
        <taxon>Pyramimonadophyceae</taxon>
        <taxon>Pyramimonadales</taxon>
        <taxon>Pyramimonadaceae</taxon>
        <taxon>Cymbomonas</taxon>
    </lineage>
</organism>
<feature type="transmembrane region" description="Helical" evidence="9">
    <location>
        <begin position="462"/>
        <end position="483"/>
    </location>
</feature>
<dbReference type="GO" id="GO:0140359">
    <property type="term" value="F:ABC-type transporter activity"/>
    <property type="evidence" value="ECO:0007669"/>
    <property type="project" value="InterPro"/>
</dbReference>
<feature type="transmembrane region" description="Helical" evidence="9">
    <location>
        <begin position="1270"/>
        <end position="1290"/>
    </location>
</feature>
<keyword evidence="3 9" id="KW-0812">Transmembrane</keyword>
<dbReference type="InterPro" id="IPR003439">
    <property type="entry name" value="ABC_transporter-like_ATP-bd"/>
</dbReference>
<keyword evidence="4" id="KW-0547">Nucleotide-binding</keyword>
<keyword evidence="12" id="KW-1185">Reference proteome</keyword>
<evidence type="ECO:0000256" key="2">
    <source>
        <dbReference type="ARBA" id="ARBA00022448"/>
    </source>
</evidence>
<evidence type="ECO:0000256" key="4">
    <source>
        <dbReference type="ARBA" id="ARBA00022741"/>
    </source>
</evidence>
<evidence type="ECO:0000256" key="1">
    <source>
        <dbReference type="ARBA" id="ARBA00004141"/>
    </source>
</evidence>
<protein>
    <recommendedName>
        <fullName evidence="10">ABC transporter domain-containing protein</fullName>
    </recommendedName>
</protein>
<feature type="transmembrane region" description="Helical" evidence="9">
    <location>
        <begin position="1390"/>
        <end position="1413"/>
    </location>
</feature>
<feature type="transmembrane region" description="Helical" evidence="9">
    <location>
        <begin position="1189"/>
        <end position="1209"/>
    </location>
</feature>
<feature type="transmembrane region" description="Helical" evidence="9">
    <location>
        <begin position="544"/>
        <end position="564"/>
    </location>
</feature>
<evidence type="ECO:0000313" key="11">
    <source>
        <dbReference type="EMBL" id="KAK3262065.1"/>
    </source>
</evidence>
<proteinExistence type="predicted"/>
<feature type="compositionally biased region" description="Pro residues" evidence="8">
    <location>
        <begin position="1474"/>
        <end position="1485"/>
    </location>
</feature>
<dbReference type="InterPro" id="IPR017871">
    <property type="entry name" value="ABC_transporter-like_CS"/>
</dbReference>
<dbReference type="PROSITE" id="PS50893">
    <property type="entry name" value="ABC_TRANSPORTER_2"/>
    <property type="match status" value="2"/>
</dbReference>
<feature type="transmembrane region" description="Helical" evidence="9">
    <location>
        <begin position="1297"/>
        <end position="1318"/>
    </location>
</feature>
<comment type="subcellular location">
    <subcellularLocation>
        <location evidence="1">Membrane</location>
        <topology evidence="1">Multi-pass membrane protein</topology>
    </subcellularLocation>
</comment>
<comment type="caution">
    <text evidence="11">The sequence shown here is derived from an EMBL/GenBank/DDBJ whole genome shotgun (WGS) entry which is preliminary data.</text>
</comment>